<evidence type="ECO:0000313" key="5">
    <source>
        <dbReference type="Proteomes" id="UP000282125"/>
    </source>
</evidence>
<name>A0A3P3DGK4_9RHOB</name>
<evidence type="ECO:0000256" key="1">
    <source>
        <dbReference type="ARBA" id="ARBA00022676"/>
    </source>
</evidence>
<organism evidence="4 5">
    <name type="scientific">Falsigemmobacter faecalis</name>
    <dbReference type="NCBI Taxonomy" id="2488730"/>
    <lineage>
        <taxon>Bacteria</taxon>
        <taxon>Pseudomonadati</taxon>
        <taxon>Pseudomonadota</taxon>
        <taxon>Alphaproteobacteria</taxon>
        <taxon>Rhodobacterales</taxon>
        <taxon>Paracoccaceae</taxon>
        <taxon>Falsigemmobacter</taxon>
    </lineage>
</organism>
<dbReference type="InterPro" id="IPR001296">
    <property type="entry name" value="Glyco_trans_1"/>
</dbReference>
<reference evidence="4 5" key="1">
    <citation type="submission" date="2018-11" db="EMBL/GenBank/DDBJ databases">
        <title>Gemmobacter sp. nov., YIM 102744-1 draft genome.</title>
        <authorList>
            <person name="Li G."/>
            <person name="Jiang Y."/>
        </authorList>
    </citation>
    <scope>NUCLEOTIDE SEQUENCE [LARGE SCALE GENOMIC DNA]</scope>
    <source>
        <strain evidence="4 5">YIM 102744-1</strain>
    </source>
</reference>
<dbReference type="Proteomes" id="UP000282125">
    <property type="component" value="Unassembled WGS sequence"/>
</dbReference>
<dbReference type="SUPFAM" id="SSF53756">
    <property type="entry name" value="UDP-Glycosyltransferase/glycogen phosphorylase"/>
    <property type="match status" value="1"/>
</dbReference>
<comment type="caution">
    <text evidence="4">The sequence shown here is derived from an EMBL/GenBank/DDBJ whole genome shotgun (WGS) entry which is preliminary data.</text>
</comment>
<keyword evidence="5" id="KW-1185">Reference proteome</keyword>
<dbReference type="GO" id="GO:0016757">
    <property type="term" value="F:glycosyltransferase activity"/>
    <property type="evidence" value="ECO:0007669"/>
    <property type="project" value="UniProtKB-KW"/>
</dbReference>
<dbReference type="CDD" id="cd03801">
    <property type="entry name" value="GT4_PimA-like"/>
    <property type="match status" value="1"/>
</dbReference>
<feature type="domain" description="Glycosyl transferase family 1" evidence="3">
    <location>
        <begin position="334"/>
        <end position="503"/>
    </location>
</feature>
<accession>A0A3P3DGK4</accession>
<evidence type="ECO:0000313" key="4">
    <source>
        <dbReference type="EMBL" id="RRH73409.1"/>
    </source>
</evidence>
<dbReference type="EMBL" id="RRAZ01000018">
    <property type="protein sequence ID" value="RRH73409.1"/>
    <property type="molecule type" value="Genomic_DNA"/>
</dbReference>
<proteinExistence type="predicted"/>
<keyword evidence="1" id="KW-0328">Glycosyltransferase</keyword>
<protein>
    <submittedName>
        <fullName evidence="4">Glycosyltransferase</fullName>
    </submittedName>
</protein>
<dbReference type="AlphaFoldDB" id="A0A3P3DGK4"/>
<evidence type="ECO:0000259" key="3">
    <source>
        <dbReference type="Pfam" id="PF00534"/>
    </source>
</evidence>
<keyword evidence="2 4" id="KW-0808">Transferase</keyword>
<dbReference type="PANTHER" id="PTHR12526:SF629">
    <property type="entry name" value="TEICHURONIC ACID BIOSYNTHESIS GLYCOSYLTRANSFERASE TUAH-RELATED"/>
    <property type="match status" value="1"/>
</dbReference>
<dbReference type="PANTHER" id="PTHR12526">
    <property type="entry name" value="GLYCOSYLTRANSFERASE"/>
    <property type="match status" value="1"/>
</dbReference>
<gene>
    <name evidence="4" type="ORF">EG244_12950</name>
</gene>
<sequence>MTLTHTKDMRSSDYRRMRTLMDNAPQKIDLPVKVNAGSHQLEADLISALQEGRSFQSEINRLRKEIANARNYPLKEFYNRNIYKILKSLSKKSYLFSERRRLRFLQSAAKLDPNRSLVGTPNQYELKSEITGNELSIKGFQAFDAGKKNVLVVAHEASQTGAPILSYNISKHLTSQYNVTVIFLRGGILSNVFRDVACHVEVLQNRPRGDNSSARRVRGLVAKTKFHFAIINSIESRSILPILKSSNVASVSLIHEFATYTSPRHSFDEVFEAADEIVFSSEVTMSNAIELTNLSANPQIHIIPQGKTQVPKLDTTEEATNLEKKRLKYLMRAGEENKDFVVIGSGTVDFRKGVDLFIEAARVASARAPSIRMRFYWFGAGYDVARDQNYSVYLEDQIKRAGLSDKLTIAGHTTEIDYAYSLADAFLLSSRLDPLPNVAMDAMIYGIPMICFDNASGFSPILNSNGLGDSCVASYLDAADMGYKLAEIAKDQDLCRKIGLQSKQIAFDNFNMQKYVESLSELGEHAAKKIKAG</sequence>
<dbReference type="Gene3D" id="3.40.50.2000">
    <property type="entry name" value="Glycogen Phosphorylase B"/>
    <property type="match status" value="2"/>
</dbReference>
<evidence type="ECO:0000256" key="2">
    <source>
        <dbReference type="ARBA" id="ARBA00022679"/>
    </source>
</evidence>
<dbReference type="Pfam" id="PF00534">
    <property type="entry name" value="Glycos_transf_1"/>
    <property type="match status" value="1"/>
</dbReference>